<keyword evidence="1" id="KW-0677">Repeat</keyword>
<accession>K1PG68</accession>
<dbReference type="GO" id="GO:0061630">
    <property type="term" value="F:ubiquitin protein ligase activity"/>
    <property type="evidence" value="ECO:0007669"/>
    <property type="project" value="TreeGrafter"/>
</dbReference>
<organism evidence="2">
    <name type="scientific">Magallana gigas</name>
    <name type="common">Pacific oyster</name>
    <name type="synonym">Crassostrea gigas</name>
    <dbReference type="NCBI Taxonomy" id="29159"/>
    <lineage>
        <taxon>Eukaryota</taxon>
        <taxon>Metazoa</taxon>
        <taxon>Spiralia</taxon>
        <taxon>Lophotrochozoa</taxon>
        <taxon>Mollusca</taxon>
        <taxon>Bivalvia</taxon>
        <taxon>Autobranchia</taxon>
        <taxon>Pteriomorphia</taxon>
        <taxon>Ostreida</taxon>
        <taxon>Ostreoidea</taxon>
        <taxon>Ostreidae</taxon>
        <taxon>Magallana</taxon>
    </lineage>
</organism>
<evidence type="ECO:0000313" key="2">
    <source>
        <dbReference type="EMBL" id="EKC22917.1"/>
    </source>
</evidence>
<dbReference type="GO" id="GO:0043161">
    <property type="term" value="P:proteasome-mediated ubiquitin-dependent protein catabolic process"/>
    <property type="evidence" value="ECO:0007669"/>
    <property type="project" value="TreeGrafter"/>
</dbReference>
<name>K1PG68_MAGGI</name>
<dbReference type="GO" id="GO:0008270">
    <property type="term" value="F:zinc ion binding"/>
    <property type="evidence" value="ECO:0007669"/>
    <property type="project" value="UniProtKB-KW"/>
</dbReference>
<dbReference type="SUPFAM" id="SSF101898">
    <property type="entry name" value="NHL repeat"/>
    <property type="match status" value="1"/>
</dbReference>
<dbReference type="EMBL" id="JH818949">
    <property type="protein sequence ID" value="EKC22917.1"/>
    <property type="molecule type" value="Genomic_DNA"/>
</dbReference>
<dbReference type="InParanoid" id="K1PG68"/>
<dbReference type="PANTHER" id="PTHR24104:SF25">
    <property type="entry name" value="PROTEIN LIN-41"/>
    <property type="match status" value="1"/>
</dbReference>
<dbReference type="InterPro" id="IPR011042">
    <property type="entry name" value="6-blade_b-propeller_TolB-like"/>
</dbReference>
<dbReference type="Pfam" id="PF01436">
    <property type="entry name" value="NHL"/>
    <property type="match status" value="1"/>
</dbReference>
<evidence type="ECO:0000256" key="1">
    <source>
        <dbReference type="ARBA" id="ARBA00022737"/>
    </source>
</evidence>
<dbReference type="HOGENOM" id="CLU_007742_4_0_1"/>
<reference evidence="2" key="1">
    <citation type="journal article" date="2012" name="Nature">
        <title>The oyster genome reveals stress adaptation and complexity of shell formation.</title>
        <authorList>
            <person name="Zhang G."/>
            <person name="Fang X."/>
            <person name="Guo X."/>
            <person name="Li L."/>
            <person name="Luo R."/>
            <person name="Xu F."/>
            <person name="Yang P."/>
            <person name="Zhang L."/>
            <person name="Wang X."/>
            <person name="Qi H."/>
            <person name="Xiong Z."/>
            <person name="Que H."/>
            <person name="Xie Y."/>
            <person name="Holland P.W."/>
            <person name="Paps J."/>
            <person name="Zhu Y."/>
            <person name="Wu F."/>
            <person name="Chen Y."/>
            <person name="Wang J."/>
            <person name="Peng C."/>
            <person name="Meng J."/>
            <person name="Yang L."/>
            <person name="Liu J."/>
            <person name="Wen B."/>
            <person name="Zhang N."/>
            <person name="Huang Z."/>
            <person name="Zhu Q."/>
            <person name="Feng Y."/>
            <person name="Mount A."/>
            <person name="Hedgecock D."/>
            <person name="Xu Z."/>
            <person name="Liu Y."/>
            <person name="Domazet-Loso T."/>
            <person name="Du Y."/>
            <person name="Sun X."/>
            <person name="Zhang S."/>
            <person name="Liu B."/>
            <person name="Cheng P."/>
            <person name="Jiang X."/>
            <person name="Li J."/>
            <person name="Fan D."/>
            <person name="Wang W."/>
            <person name="Fu W."/>
            <person name="Wang T."/>
            <person name="Wang B."/>
            <person name="Zhang J."/>
            <person name="Peng Z."/>
            <person name="Li Y."/>
            <person name="Li N."/>
            <person name="Wang J."/>
            <person name="Chen M."/>
            <person name="He Y."/>
            <person name="Tan F."/>
            <person name="Song X."/>
            <person name="Zheng Q."/>
            <person name="Huang R."/>
            <person name="Yang H."/>
            <person name="Du X."/>
            <person name="Chen L."/>
            <person name="Yang M."/>
            <person name="Gaffney P.M."/>
            <person name="Wang S."/>
            <person name="Luo L."/>
            <person name="She Z."/>
            <person name="Ming Y."/>
            <person name="Huang W."/>
            <person name="Zhang S."/>
            <person name="Huang B."/>
            <person name="Zhang Y."/>
            <person name="Qu T."/>
            <person name="Ni P."/>
            <person name="Miao G."/>
            <person name="Wang J."/>
            <person name="Wang Q."/>
            <person name="Steinberg C.E."/>
            <person name="Wang H."/>
            <person name="Li N."/>
            <person name="Qian L."/>
            <person name="Zhang G."/>
            <person name="Li Y."/>
            <person name="Yang H."/>
            <person name="Liu X."/>
            <person name="Wang J."/>
            <person name="Yin Y."/>
            <person name="Wang J."/>
        </authorList>
    </citation>
    <scope>NUCLEOTIDE SEQUENCE [LARGE SCALE GENOMIC DNA]</scope>
    <source>
        <strain evidence="2">05x7-T-G4-1.051#20</strain>
    </source>
</reference>
<protein>
    <submittedName>
        <fullName evidence="2">Tripartite motif-containing protein 2</fullName>
    </submittedName>
</protein>
<dbReference type="AlphaFoldDB" id="K1PG68"/>
<dbReference type="InterPro" id="IPR050952">
    <property type="entry name" value="TRIM-NHL_E3_ligases"/>
</dbReference>
<sequence>MDSPGANASASYKPLIDEPQIVKDINTYHGKQYHHLRSVSCLSDEHIWTSGYDSSMRLYNLQGELVKSVKTKSENYPQDIAVSQRGDLVYTDYEDRSINMVKNTDVQNLIKLQGWKPWNICCTSSDDLLVVMNSDDGRKAKVVRYSGSTEKQTIEFNDKGQPLYSSCDIKYIKENKNLDICVADYTAGAVVVVNQAGKLRFTFTGPHSGTNMLFKPFGITTDSQSRILVADLINHRIHIIDKDGQFLCLIDNCNLQNPWGLCVDTRDNLFVAENGRSKIKRIQYCN</sequence>
<dbReference type="Gene3D" id="2.120.10.30">
    <property type="entry name" value="TolB, C-terminal domain"/>
    <property type="match status" value="2"/>
</dbReference>
<dbReference type="InterPro" id="IPR001258">
    <property type="entry name" value="NHL_repeat"/>
</dbReference>
<gene>
    <name evidence="2" type="ORF">CGI_10001184</name>
</gene>
<proteinExistence type="predicted"/>
<dbReference type="PANTHER" id="PTHR24104">
    <property type="entry name" value="E3 UBIQUITIN-PROTEIN LIGASE NHLRC1-RELATED"/>
    <property type="match status" value="1"/>
</dbReference>
<dbReference type="GO" id="GO:0000209">
    <property type="term" value="P:protein polyubiquitination"/>
    <property type="evidence" value="ECO:0007669"/>
    <property type="project" value="TreeGrafter"/>
</dbReference>